<protein>
    <recommendedName>
        <fullName evidence="1">AAA+ ATPase domain-containing protein</fullName>
    </recommendedName>
</protein>
<dbReference type="InterPro" id="IPR003593">
    <property type="entry name" value="AAA+_ATPase"/>
</dbReference>
<dbReference type="NCBIfam" id="NF005992">
    <property type="entry name" value="PRK08116.1"/>
    <property type="match status" value="1"/>
</dbReference>
<dbReference type="GO" id="GO:0005524">
    <property type="term" value="F:ATP binding"/>
    <property type="evidence" value="ECO:0007669"/>
    <property type="project" value="InterPro"/>
</dbReference>
<evidence type="ECO:0000313" key="2">
    <source>
        <dbReference type="EMBL" id="MPM68967.1"/>
    </source>
</evidence>
<proteinExistence type="predicted"/>
<dbReference type="SUPFAM" id="SSF52540">
    <property type="entry name" value="P-loop containing nucleoside triphosphate hydrolases"/>
    <property type="match status" value="1"/>
</dbReference>
<organism evidence="2">
    <name type="scientific">bioreactor metagenome</name>
    <dbReference type="NCBI Taxonomy" id="1076179"/>
    <lineage>
        <taxon>unclassified sequences</taxon>
        <taxon>metagenomes</taxon>
        <taxon>ecological metagenomes</taxon>
    </lineage>
</organism>
<feature type="domain" description="AAA+ ATPase" evidence="1">
    <location>
        <begin position="109"/>
        <end position="233"/>
    </location>
</feature>
<dbReference type="EMBL" id="VSSQ01022570">
    <property type="protein sequence ID" value="MPM68967.1"/>
    <property type="molecule type" value="Genomic_DNA"/>
</dbReference>
<dbReference type="SMART" id="SM00382">
    <property type="entry name" value="AAA"/>
    <property type="match status" value="1"/>
</dbReference>
<dbReference type="InterPro" id="IPR002611">
    <property type="entry name" value="IstB_ATP-bd"/>
</dbReference>
<dbReference type="PANTHER" id="PTHR30050">
    <property type="entry name" value="CHROMOSOMAL REPLICATION INITIATOR PROTEIN DNAA"/>
    <property type="match status" value="1"/>
</dbReference>
<accession>A0A645BUU7</accession>
<dbReference type="Gene3D" id="3.40.50.300">
    <property type="entry name" value="P-loop containing nucleotide triphosphate hydrolases"/>
    <property type="match status" value="1"/>
</dbReference>
<name>A0A645BUU7_9ZZZZ</name>
<dbReference type="GO" id="GO:0006260">
    <property type="term" value="P:DNA replication"/>
    <property type="evidence" value="ECO:0007669"/>
    <property type="project" value="TreeGrafter"/>
</dbReference>
<gene>
    <name evidence="2" type="ORF">SDC9_115904</name>
</gene>
<evidence type="ECO:0000259" key="1">
    <source>
        <dbReference type="SMART" id="SM00382"/>
    </source>
</evidence>
<comment type="caution">
    <text evidence="2">The sequence shown here is derived from an EMBL/GenBank/DDBJ whole genome shotgun (WGS) entry which is preliminary data.</text>
</comment>
<dbReference type="CDD" id="cd00009">
    <property type="entry name" value="AAA"/>
    <property type="match status" value="1"/>
</dbReference>
<dbReference type="InterPro" id="IPR027417">
    <property type="entry name" value="P-loop_NTPase"/>
</dbReference>
<dbReference type="AlphaFoldDB" id="A0A645BUU7"/>
<sequence length="267" mass="30507">MSDINNIQEMLAIDVDGNKICALCSTPIPPDGMCKCAKEDSKREEERIKLFLQNEKEKHHQLRVENLRRNGISDPKFKDFTFDLDDPKHPDISNKCRLYVEEWDKMRDNNIGIIFFGPVGTGKTFYAGCIANALIEKLVPVLVTSFSAVISSLQALSFGEDKNEVFKRLQEPDVLILDDCGIERSTEYILEQMFLIVDARYRSNKPLIVTTNLTPAELTTDKLEYARIYDRILENSLQIQVKGASRRLDIAARKQDEFNKLLGLTTK</sequence>
<dbReference type="Pfam" id="PF01695">
    <property type="entry name" value="IstB_IS21"/>
    <property type="match status" value="1"/>
</dbReference>
<reference evidence="2" key="1">
    <citation type="submission" date="2019-08" db="EMBL/GenBank/DDBJ databases">
        <authorList>
            <person name="Kucharzyk K."/>
            <person name="Murdoch R.W."/>
            <person name="Higgins S."/>
            <person name="Loffler F."/>
        </authorList>
    </citation>
    <scope>NUCLEOTIDE SEQUENCE</scope>
</reference>
<dbReference type="PANTHER" id="PTHR30050:SF4">
    <property type="entry name" value="ATP-BINDING PROTEIN RV3427C IN INSERTION SEQUENCE-RELATED"/>
    <property type="match status" value="1"/>
</dbReference>